<dbReference type="Pfam" id="PF00106">
    <property type="entry name" value="adh_short"/>
    <property type="match status" value="1"/>
</dbReference>
<dbReference type="InterPro" id="IPR047224">
    <property type="entry name" value="FAS_alpha_su_C"/>
</dbReference>
<dbReference type="PROSITE" id="PS52004">
    <property type="entry name" value="KS3_2"/>
    <property type="match status" value="1"/>
</dbReference>
<dbReference type="SUPFAM" id="SSF53901">
    <property type="entry name" value="Thiolase-like"/>
    <property type="match status" value="2"/>
</dbReference>
<dbReference type="Gene3D" id="3.40.47.10">
    <property type="match status" value="1"/>
</dbReference>
<proteinExistence type="predicted"/>
<evidence type="ECO:0000313" key="5">
    <source>
        <dbReference type="EMBL" id="KAJ7703458.1"/>
    </source>
</evidence>
<dbReference type="AlphaFoldDB" id="A0AAD7E0V2"/>
<dbReference type="Proteomes" id="UP001215598">
    <property type="component" value="Unassembled WGS sequence"/>
</dbReference>
<dbReference type="EC" id="2.3.1.41" evidence="1"/>
<keyword evidence="2" id="KW-0808">Transferase</keyword>
<dbReference type="PANTHER" id="PTHR11712">
    <property type="entry name" value="POLYKETIDE SYNTHASE-RELATED"/>
    <property type="match status" value="1"/>
</dbReference>
<dbReference type="GO" id="GO:0006633">
    <property type="term" value="P:fatty acid biosynthetic process"/>
    <property type="evidence" value="ECO:0007669"/>
    <property type="project" value="TreeGrafter"/>
</dbReference>
<dbReference type="InterPro" id="IPR000794">
    <property type="entry name" value="Beta-ketoacyl_synthase"/>
</dbReference>
<reference evidence="5" key="1">
    <citation type="submission" date="2023-03" db="EMBL/GenBank/DDBJ databases">
        <title>Massive genome expansion in bonnet fungi (Mycena s.s.) driven by repeated elements and novel gene families across ecological guilds.</title>
        <authorList>
            <consortium name="Lawrence Berkeley National Laboratory"/>
            <person name="Harder C.B."/>
            <person name="Miyauchi S."/>
            <person name="Viragh M."/>
            <person name="Kuo A."/>
            <person name="Thoen E."/>
            <person name="Andreopoulos B."/>
            <person name="Lu D."/>
            <person name="Skrede I."/>
            <person name="Drula E."/>
            <person name="Henrissat B."/>
            <person name="Morin E."/>
            <person name="Kohler A."/>
            <person name="Barry K."/>
            <person name="LaButti K."/>
            <person name="Morin E."/>
            <person name="Salamov A."/>
            <person name="Lipzen A."/>
            <person name="Mereny Z."/>
            <person name="Hegedus B."/>
            <person name="Baldrian P."/>
            <person name="Stursova M."/>
            <person name="Weitz H."/>
            <person name="Taylor A."/>
            <person name="Grigoriev I.V."/>
            <person name="Nagy L.G."/>
            <person name="Martin F."/>
            <person name="Kauserud H."/>
        </authorList>
    </citation>
    <scope>NUCLEOTIDE SEQUENCE</scope>
    <source>
        <strain evidence="5">CBHHK182m</strain>
    </source>
</reference>
<evidence type="ECO:0000256" key="1">
    <source>
        <dbReference type="ARBA" id="ARBA00013191"/>
    </source>
</evidence>
<feature type="compositionally biased region" description="Low complexity" evidence="3">
    <location>
        <begin position="182"/>
        <end position="194"/>
    </location>
</feature>
<dbReference type="InterPro" id="IPR036291">
    <property type="entry name" value="NAD(P)-bd_dom_sf"/>
</dbReference>
<feature type="region of interest" description="Disordered" evidence="3">
    <location>
        <begin position="276"/>
        <end position="334"/>
    </location>
</feature>
<dbReference type="CDD" id="cd08950">
    <property type="entry name" value="KR_fFAS_SDR_c_like"/>
    <property type="match status" value="1"/>
</dbReference>
<dbReference type="CDD" id="cd00828">
    <property type="entry name" value="elong_cond_enzymes"/>
    <property type="match status" value="1"/>
</dbReference>
<protein>
    <recommendedName>
        <fullName evidence="1">beta-ketoacyl-[acyl-carrier-protein] synthase I</fullName>
        <ecNumber evidence="1">2.3.1.41</ecNumber>
    </recommendedName>
</protein>
<keyword evidence="6" id="KW-1185">Reference proteome</keyword>
<dbReference type="InterPro" id="IPR014031">
    <property type="entry name" value="Ketoacyl_synth_C"/>
</dbReference>
<dbReference type="SUPFAM" id="SSF51735">
    <property type="entry name" value="NAD(P)-binding Rossmann-fold domains"/>
    <property type="match status" value="1"/>
</dbReference>
<dbReference type="InterPro" id="IPR016039">
    <property type="entry name" value="Thiolase-like"/>
</dbReference>
<dbReference type="GO" id="GO:0004315">
    <property type="term" value="F:3-oxoacyl-[acyl-carrier-protein] synthase activity"/>
    <property type="evidence" value="ECO:0007669"/>
    <property type="project" value="UniProtKB-EC"/>
</dbReference>
<dbReference type="InterPro" id="IPR020841">
    <property type="entry name" value="PKS_Beta-ketoAc_synthase_dom"/>
</dbReference>
<gene>
    <name evidence="5" type="ORF">B0H16DRAFT_1831018</name>
</gene>
<evidence type="ECO:0000259" key="4">
    <source>
        <dbReference type="PROSITE" id="PS52004"/>
    </source>
</evidence>
<dbReference type="GO" id="GO:0005829">
    <property type="term" value="C:cytosol"/>
    <property type="evidence" value="ECO:0007669"/>
    <property type="project" value="TreeGrafter"/>
</dbReference>
<dbReference type="EMBL" id="JARKIB010000501">
    <property type="protein sequence ID" value="KAJ7703458.1"/>
    <property type="molecule type" value="Genomic_DNA"/>
</dbReference>
<dbReference type="Gene3D" id="3.40.50.720">
    <property type="entry name" value="NAD(P)-binding Rossmann-like Domain"/>
    <property type="match status" value="1"/>
</dbReference>
<feature type="compositionally biased region" description="Basic and acidic residues" evidence="3">
    <location>
        <begin position="195"/>
        <end position="204"/>
    </location>
</feature>
<feature type="domain" description="Ketosynthase family 3 (KS3)" evidence="4">
    <location>
        <begin position="572"/>
        <end position="1005"/>
    </location>
</feature>
<feature type="region of interest" description="Disordered" evidence="3">
    <location>
        <begin position="182"/>
        <end position="213"/>
    </location>
</feature>
<comment type="caution">
    <text evidence="5">The sequence shown here is derived from an EMBL/GenBank/DDBJ whole genome shotgun (WGS) entry which is preliminary data.</text>
</comment>
<dbReference type="InterPro" id="IPR002347">
    <property type="entry name" value="SDR_fam"/>
</dbReference>
<name>A0AAD7E0V2_9AGAR</name>
<accession>A0AAD7E0V2</accession>
<dbReference type="Pfam" id="PF02801">
    <property type="entry name" value="Ketoacyl-synt_C"/>
    <property type="match status" value="1"/>
</dbReference>
<feature type="compositionally biased region" description="Polar residues" evidence="3">
    <location>
        <begin position="298"/>
        <end position="323"/>
    </location>
</feature>
<dbReference type="PANTHER" id="PTHR11712:SF336">
    <property type="entry name" value="3-OXOACYL-[ACYL-CARRIER-PROTEIN] SYNTHASE, MITOCHONDRIAL"/>
    <property type="match status" value="1"/>
</dbReference>
<evidence type="ECO:0000256" key="3">
    <source>
        <dbReference type="SAM" id="MobiDB-lite"/>
    </source>
</evidence>
<sequence length="1199" mass="129013">MSAPKNSTAFCGRRRTFAARFFNSYLDSYHQNQKVRADGVWGQDIARGGGLRALLPGRRGRRTGVFFCERTRTRPAGLTRRKAGDTTFTQAVTVALAIALRTGARGARGHASLFFISTTRYIFLPMFRPSPFFVFCTLFLGSSPFTLANLFPAHTGLFLVSDAAARFDTCMRARLPQTLDAADAGNARNDAAEGGTRRGRERNKGQHARGLRTQARRRVALLTLVYDAAPLSPTPASPCARAAESRTAVPVRAHPQIFAAAETRARSLCFAVHQLTSPGSPRSSSPAPPPQPPRASTALKSWCSTRPSLQRPSHGVGTSNLRTLDSAGGDRPYASRVRQGWTGVLVQANADARRRGAQNLPNATSVSADKIPLLLSKRKIATSGTAFKDKNTLLTGVGKGSIGVEIIKGLLSGGAHVVITTSRYSCSTVKYYLSIFRTFGSAGSALTVVPFNQGSKQDVEALVDYIYANLGLDLDYIIPFAGVPENGREIDGLDDKSELAHRIMLVNLLRILGVVKSKKASRHFVTRPTQVILPLSPNHGLFGNDGLYSESKISLETLFQRWSSESWGEYLCLAGAVIGWTRGTGLMGPTNIVAHELESYGVRTFSSKEMAFNILGLMHPLLFSITQLPDLAAITGRIRSDLIDILQETFINTTAGWVNLLLMSSSGPVKIPGYCLAVARNCLQHDFVGQAKVMIAGGFDDLSQEGSFEFANMKATSNAESEFAMGREPTEMSRPATTTRAGFMESQGTGVHIVMSAKPALELGAPIRGILAFTSTSIDKTGRSIPAPGLGPLTIAREVPSKHPLPILDLAYRSRQLAFRRTQISQWLTHEHSQLQEELQIRKIANMEKEAAQQDRDVMLEGTDPCISPLPRTLAVWGLTADDVGVLSIHGTSTKANEENETRIWNDIFTTIARTLGNAGPIRAQKSIVGRSKGGSAAWQMAGLLRTVNTGIIPGNRNSDNIDSHFKQRQFLMFPSKSIHTDGIRAGVMSSFGFGQVGGIALIVHPRYLFATLEPSHYEAYKECHAIKETPPYSPDLEAPVLLNSLARASLDTKTGSYKYQAKLASTVSVDTANLAISESLAAAPNAASGVIGIGVDQELISAVPSSKPTHPRPRPCCALSREEVVFKSLGVKSKGAAAAVLDIEILNEATGAPAVRLQGDARKGADKQDISKASSSIPYGAGHEYTGNVNPGVAELGV</sequence>
<organism evidence="5 6">
    <name type="scientific">Mycena metata</name>
    <dbReference type="NCBI Taxonomy" id="1033252"/>
    <lineage>
        <taxon>Eukaryota</taxon>
        <taxon>Fungi</taxon>
        <taxon>Dikarya</taxon>
        <taxon>Basidiomycota</taxon>
        <taxon>Agaricomycotina</taxon>
        <taxon>Agaricomycetes</taxon>
        <taxon>Agaricomycetidae</taxon>
        <taxon>Agaricales</taxon>
        <taxon>Marasmiineae</taxon>
        <taxon>Mycenaceae</taxon>
        <taxon>Mycena</taxon>
    </lineage>
</organism>
<evidence type="ECO:0000313" key="6">
    <source>
        <dbReference type="Proteomes" id="UP001215598"/>
    </source>
</evidence>
<evidence type="ECO:0000256" key="2">
    <source>
        <dbReference type="ARBA" id="ARBA00022679"/>
    </source>
</evidence>